<accession>A0A4R1LEG8</accession>
<evidence type="ECO:0000313" key="2">
    <source>
        <dbReference type="Proteomes" id="UP000295210"/>
    </source>
</evidence>
<dbReference type="Proteomes" id="UP000295210">
    <property type="component" value="Unassembled WGS sequence"/>
</dbReference>
<proteinExistence type="predicted"/>
<comment type="caution">
    <text evidence="1">The sequence shown here is derived from an EMBL/GenBank/DDBJ whole genome shotgun (WGS) entry which is preliminary data.</text>
</comment>
<keyword evidence="2" id="KW-1185">Reference proteome</keyword>
<sequence>MHDLAVGLIFIALVLTPCIVASRAGVVPKD</sequence>
<gene>
    <name evidence="1" type="ORF">C7378_0974</name>
</gene>
<name>A0A4R1LEG8_9BACT</name>
<dbReference type="AlphaFoldDB" id="A0A4R1LEG8"/>
<organism evidence="1 2">
    <name type="scientific">Acidipila rosea</name>
    <dbReference type="NCBI Taxonomy" id="768535"/>
    <lineage>
        <taxon>Bacteria</taxon>
        <taxon>Pseudomonadati</taxon>
        <taxon>Acidobacteriota</taxon>
        <taxon>Terriglobia</taxon>
        <taxon>Terriglobales</taxon>
        <taxon>Acidobacteriaceae</taxon>
        <taxon>Acidipila</taxon>
    </lineage>
</organism>
<reference evidence="1 2" key="1">
    <citation type="submission" date="2019-03" db="EMBL/GenBank/DDBJ databases">
        <title>Genomic Encyclopedia of Type Strains, Phase IV (KMG-IV): sequencing the most valuable type-strain genomes for metagenomic binning, comparative biology and taxonomic classification.</title>
        <authorList>
            <person name="Goeker M."/>
        </authorList>
    </citation>
    <scope>NUCLEOTIDE SEQUENCE [LARGE SCALE GENOMIC DNA]</scope>
    <source>
        <strain evidence="1 2">DSM 103428</strain>
    </source>
</reference>
<dbReference type="EMBL" id="SMGK01000001">
    <property type="protein sequence ID" value="TCK75970.1"/>
    <property type="molecule type" value="Genomic_DNA"/>
</dbReference>
<protein>
    <submittedName>
        <fullName evidence="1">Uncharacterized protein</fullName>
    </submittedName>
</protein>
<evidence type="ECO:0000313" key="1">
    <source>
        <dbReference type="EMBL" id="TCK75970.1"/>
    </source>
</evidence>